<evidence type="ECO:0000313" key="2">
    <source>
        <dbReference type="Proteomes" id="UP000299794"/>
    </source>
</evidence>
<protein>
    <submittedName>
        <fullName evidence="1">Uncharacterized protein</fullName>
    </submittedName>
</protein>
<dbReference type="Proteomes" id="UP000299794">
    <property type="component" value="Unassembled WGS sequence"/>
</dbReference>
<accession>A0A479ZP65</accession>
<sequence length="73" mass="8359">MTMARLISEAKFNRLQEITHQLQALTDENTEAGQLVDELDRILMDSDIEQAYSDLAVEEGKHKLKPLTRAYIV</sequence>
<reference evidence="2" key="1">
    <citation type="submission" date="2019-02" db="EMBL/GenBank/DDBJ databases">
        <title>Draft genome sequence of Planktothrix agardhii NIES-905.</title>
        <authorList>
            <person name="Yamaguchi H."/>
            <person name="Suzuki S."/>
            <person name="Kawachi M."/>
        </authorList>
    </citation>
    <scope>NUCLEOTIDE SEQUENCE [LARGE SCALE GENOMIC DNA]</scope>
    <source>
        <strain evidence="2">CCAP 1459/11A</strain>
    </source>
</reference>
<comment type="caution">
    <text evidence="1">The sequence shown here is derived from an EMBL/GenBank/DDBJ whole genome shotgun (WGS) entry which is preliminary data.</text>
</comment>
<proteinExistence type="predicted"/>
<name>A0A479ZP65_PLAAG</name>
<dbReference type="EMBL" id="BJCD01000009">
    <property type="protein sequence ID" value="GCL34449.2"/>
    <property type="molecule type" value="Genomic_DNA"/>
</dbReference>
<gene>
    <name evidence="1" type="ORF">PA905_48150</name>
</gene>
<evidence type="ECO:0000313" key="1">
    <source>
        <dbReference type="EMBL" id="GCL34449.2"/>
    </source>
</evidence>
<organism evidence="1 2">
    <name type="scientific">Planktothrix agardhii CCAP 1459/11A</name>
    <dbReference type="NCBI Taxonomy" id="282420"/>
    <lineage>
        <taxon>Bacteria</taxon>
        <taxon>Bacillati</taxon>
        <taxon>Cyanobacteriota</taxon>
        <taxon>Cyanophyceae</taxon>
        <taxon>Oscillatoriophycideae</taxon>
        <taxon>Oscillatoriales</taxon>
        <taxon>Microcoleaceae</taxon>
        <taxon>Planktothrix</taxon>
    </lineage>
</organism>
<dbReference type="AlphaFoldDB" id="A0A479ZP65"/>